<evidence type="ECO:0000256" key="7">
    <source>
        <dbReference type="ARBA" id="ARBA00022840"/>
    </source>
</evidence>
<feature type="binding site" evidence="9">
    <location>
        <position position="91"/>
    </location>
    <ligand>
        <name>substrate</name>
    </ligand>
</feature>
<keyword evidence="6 9" id="KW-0418">Kinase</keyword>
<evidence type="ECO:0000256" key="5">
    <source>
        <dbReference type="ARBA" id="ARBA00022741"/>
    </source>
</evidence>
<dbReference type="GO" id="GO:0005524">
    <property type="term" value="F:ATP binding"/>
    <property type="evidence" value="ECO:0007669"/>
    <property type="project" value="UniProtKB-KW"/>
</dbReference>
<dbReference type="PANTHER" id="PTHR21060:SF21">
    <property type="entry name" value="ACETATE KINASE"/>
    <property type="match status" value="1"/>
</dbReference>
<keyword evidence="12" id="KW-1185">Reference proteome</keyword>
<keyword evidence="2 9" id="KW-0963">Cytoplasm</keyword>
<comment type="similarity">
    <text evidence="1 9 10">Belongs to the acetokinase family.</text>
</comment>
<dbReference type="GO" id="GO:0006085">
    <property type="term" value="P:acetyl-CoA biosynthetic process"/>
    <property type="evidence" value="ECO:0007669"/>
    <property type="project" value="UniProtKB-UniRule"/>
</dbReference>
<organism evidence="11 12">
    <name type="scientific">Phyllobacterium myrsinacearum</name>
    <dbReference type="NCBI Taxonomy" id="28101"/>
    <lineage>
        <taxon>Bacteria</taxon>
        <taxon>Pseudomonadati</taxon>
        <taxon>Pseudomonadota</taxon>
        <taxon>Alphaproteobacteria</taxon>
        <taxon>Hyphomicrobiales</taxon>
        <taxon>Phyllobacteriaceae</taxon>
        <taxon>Phyllobacterium</taxon>
    </lineage>
</organism>
<name>A0A839ET32_9HYPH</name>
<dbReference type="NCBIfam" id="TIGR00016">
    <property type="entry name" value="ackA"/>
    <property type="match status" value="1"/>
</dbReference>
<gene>
    <name evidence="9" type="primary">ackA</name>
    <name evidence="11" type="ORF">FHW16_005837</name>
</gene>
<dbReference type="HAMAP" id="MF_00020">
    <property type="entry name" value="Acetate_kinase"/>
    <property type="match status" value="1"/>
</dbReference>
<dbReference type="PANTHER" id="PTHR21060">
    <property type="entry name" value="ACETATE KINASE"/>
    <property type="match status" value="1"/>
</dbReference>
<sequence length="400" mass="42379">MSDAILVFNAGSSSLKFAIFELDDTFRVHVRGSISSLDSNPRMRLAEGTDGQSSEIPVDSEGFDVKSAAGLVLSHLSGRGFLNAVKTIGHRIVHGGGEFEGATMLDDAVIAQLHKLIPLAPLHQPRNLEIVAEAAKALPEAKQYGCFDTAFHHSRPRIATLYGLPRELAGQGMVSYGFHGISYAYIASRLRENFGGDAGGRTIVAHLGSGASLCAMEKGSSVATTMGFSALDGLIMSTRCGSLDPGIVLHLLQDRGMSADDILELLYNKSGLLGVSGISGDMQTLLASKEPSAREAVDLFVYRAAQQMAVMASSLGGLDTLVFCAGIGEHSALIREKIAEATRWLGVEIDPARNARGDEDITASGSKVNVFTMATDEELAVAKEIRSLCTSAYFAACQTH</sequence>
<feature type="site" description="Transition state stabilizer" evidence="9">
    <location>
        <position position="239"/>
    </location>
</feature>
<comment type="pathway">
    <text evidence="9">Metabolic intermediate biosynthesis; acetyl-CoA biosynthesis; acetyl-CoA from acetate: step 1/2.</text>
</comment>
<dbReference type="InterPro" id="IPR004372">
    <property type="entry name" value="Ac/propionate_kinase"/>
</dbReference>
<dbReference type="SUPFAM" id="SSF53067">
    <property type="entry name" value="Actin-like ATPase domain"/>
    <property type="match status" value="2"/>
</dbReference>
<feature type="binding site" evidence="9">
    <location>
        <position position="16"/>
    </location>
    <ligand>
        <name>ATP</name>
        <dbReference type="ChEBI" id="CHEBI:30616"/>
    </ligand>
</feature>
<comment type="cofactor">
    <cofactor evidence="9">
        <name>Mg(2+)</name>
        <dbReference type="ChEBI" id="CHEBI:18420"/>
    </cofactor>
    <cofactor evidence="9">
        <name>Mn(2+)</name>
        <dbReference type="ChEBI" id="CHEBI:29035"/>
    </cofactor>
    <text evidence="9">Mg(2+). Can also accept Mn(2+).</text>
</comment>
<evidence type="ECO:0000313" key="12">
    <source>
        <dbReference type="Proteomes" id="UP000549052"/>
    </source>
</evidence>
<dbReference type="InterPro" id="IPR023865">
    <property type="entry name" value="Aliphatic_acid_kinase_CS"/>
</dbReference>
<dbReference type="EMBL" id="JACGXN010000023">
    <property type="protein sequence ID" value="MBA8882089.1"/>
    <property type="molecule type" value="Genomic_DNA"/>
</dbReference>
<keyword evidence="5 9" id="KW-0547">Nucleotide-binding</keyword>
<accession>A0A839ET32</accession>
<comment type="caution">
    <text evidence="11">The sequence shown here is derived from an EMBL/GenBank/DDBJ whole genome shotgun (WGS) entry which is preliminary data.</text>
</comment>
<feature type="binding site" evidence="9">
    <location>
        <begin position="206"/>
        <end position="210"/>
    </location>
    <ligand>
        <name>ATP</name>
        <dbReference type="ChEBI" id="CHEBI:30616"/>
    </ligand>
</feature>
<dbReference type="PIRSF" id="PIRSF000722">
    <property type="entry name" value="Acetate_prop_kin"/>
    <property type="match status" value="1"/>
</dbReference>
<proteinExistence type="inferred from homology"/>
<dbReference type="EC" id="2.7.2.1" evidence="9"/>
<keyword evidence="3 9" id="KW-0808">Transferase</keyword>
<comment type="caution">
    <text evidence="9">Lacks conserved residue(s) required for the propagation of feature annotation.</text>
</comment>
<evidence type="ECO:0000256" key="10">
    <source>
        <dbReference type="RuleBase" id="RU003835"/>
    </source>
</evidence>
<dbReference type="Proteomes" id="UP000549052">
    <property type="component" value="Unassembled WGS sequence"/>
</dbReference>
<keyword evidence="8 9" id="KW-0460">Magnesium</keyword>
<comment type="catalytic activity">
    <reaction evidence="9">
        <text>acetate + ATP = acetyl phosphate + ADP</text>
        <dbReference type="Rhea" id="RHEA:11352"/>
        <dbReference type="ChEBI" id="CHEBI:22191"/>
        <dbReference type="ChEBI" id="CHEBI:30089"/>
        <dbReference type="ChEBI" id="CHEBI:30616"/>
        <dbReference type="ChEBI" id="CHEBI:456216"/>
        <dbReference type="EC" id="2.7.2.1"/>
    </reaction>
</comment>
<protein>
    <recommendedName>
        <fullName evidence="9">Acetate kinase</fullName>
        <ecNumber evidence="9">2.7.2.1</ecNumber>
    </recommendedName>
    <alternativeName>
        <fullName evidence="9">Acetokinase</fullName>
    </alternativeName>
</protein>
<keyword evidence="7 9" id="KW-0067">ATP-binding</keyword>
<feature type="site" description="Transition state stabilizer" evidence="9">
    <location>
        <position position="179"/>
    </location>
</feature>
<dbReference type="Gene3D" id="3.30.420.40">
    <property type="match status" value="2"/>
</dbReference>
<feature type="binding site" evidence="9">
    <location>
        <begin position="326"/>
        <end position="330"/>
    </location>
    <ligand>
        <name>ATP</name>
        <dbReference type="ChEBI" id="CHEBI:30616"/>
    </ligand>
</feature>
<dbReference type="PROSITE" id="PS01076">
    <property type="entry name" value="ACETATE_KINASE_2"/>
    <property type="match status" value="1"/>
</dbReference>
<dbReference type="RefSeq" id="WP_182552787.1">
    <property type="nucleotide sequence ID" value="NZ_JACGXN010000023.1"/>
</dbReference>
<evidence type="ECO:0000256" key="1">
    <source>
        <dbReference type="ARBA" id="ARBA00008748"/>
    </source>
</evidence>
<evidence type="ECO:0000313" key="11">
    <source>
        <dbReference type="EMBL" id="MBA8882089.1"/>
    </source>
</evidence>
<evidence type="ECO:0000256" key="4">
    <source>
        <dbReference type="ARBA" id="ARBA00022723"/>
    </source>
</evidence>
<evidence type="ECO:0000256" key="8">
    <source>
        <dbReference type="ARBA" id="ARBA00022842"/>
    </source>
</evidence>
<dbReference type="Pfam" id="PF00871">
    <property type="entry name" value="Acetate_kinase"/>
    <property type="match status" value="1"/>
</dbReference>
<reference evidence="11 12" key="1">
    <citation type="submission" date="2020-07" db="EMBL/GenBank/DDBJ databases">
        <title>Genomic Encyclopedia of Type Strains, Phase IV (KMG-V): Genome sequencing to study the core and pangenomes of soil and plant-associated prokaryotes.</title>
        <authorList>
            <person name="Whitman W."/>
        </authorList>
    </citation>
    <scope>NUCLEOTIDE SEQUENCE [LARGE SCALE GENOMIC DNA]</scope>
    <source>
        <strain evidence="11 12">AN3</strain>
    </source>
</reference>
<evidence type="ECO:0000256" key="3">
    <source>
        <dbReference type="ARBA" id="ARBA00022679"/>
    </source>
</evidence>
<evidence type="ECO:0000256" key="2">
    <source>
        <dbReference type="ARBA" id="ARBA00022490"/>
    </source>
</evidence>
<dbReference type="GO" id="GO:0005829">
    <property type="term" value="C:cytosol"/>
    <property type="evidence" value="ECO:0007669"/>
    <property type="project" value="TreeGrafter"/>
</dbReference>
<dbReference type="UniPathway" id="UPA00340">
    <property type="reaction ID" value="UER00458"/>
</dbReference>
<keyword evidence="4 9" id="KW-0479">Metal-binding</keyword>
<comment type="function">
    <text evidence="9">Catalyzes the formation of acetyl phosphate from acetate and ATP. Can also catalyze the reverse reaction.</text>
</comment>
<comment type="subcellular location">
    <subcellularLocation>
        <location evidence="9">Cytoplasm</location>
    </subcellularLocation>
</comment>
<evidence type="ECO:0000256" key="9">
    <source>
        <dbReference type="HAMAP-Rule" id="MF_00020"/>
    </source>
</evidence>
<feature type="active site" description="Proton donor/acceptor" evidence="9">
    <location>
        <position position="148"/>
    </location>
</feature>
<dbReference type="AlphaFoldDB" id="A0A839ET32"/>
<evidence type="ECO:0000256" key="6">
    <source>
        <dbReference type="ARBA" id="ARBA00022777"/>
    </source>
</evidence>
<comment type="subunit">
    <text evidence="9">Homodimer.</text>
</comment>
<dbReference type="InterPro" id="IPR000890">
    <property type="entry name" value="Aliphatic_acid_kin_short-chain"/>
</dbReference>
<dbReference type="GO" id="GO:0006083">
    <property type="term" value="P:acetate metabolic process"/>
    <property type="evidence" value="ECO:0007669"/>
    <property type="project" value="TreeGrafter"/>
</dbReference>
<feature type="binding site" evidence="9">
    <location>
        <position position="377"/>
    </location>
    <ligand>
        <name>Mg(2+)</name>
        <dbReference type="ChEBI" id="CHEBI:18420"/>
    </ligand>
</feature>
<feature type="binding site" evidence="9">
    <location>
        <position position="9"/>
    </location>
    <ligand>
        <name>Mg(2+)</name>
        <dbReference type="ChEBI" id="CHEBI:18420"/>
    </ligand>
</feature>
<dbReference type="PRINTS" id="PR00471">
    <property type="entry name" value="ACETATEKNASE"/>
</dbReference>
<dbReference type="GO" id="GO:0000287">
    <property type="term" value="F:magnesium ion binding"/>
    <property type="evidence" value="ECO:0007669"/>
    <property type="project" value="UniProtKB-UniRule"/>
</dbReference>
<dbReference type="InterPro" id="IPR043129">
    <property type="entry name" value="ATPase_NBD"/>
</dbReference>
<dbReference type="GO" id="GO:0008776">
    <property type="term" value="F:acetate kinase activity"/>
    <property type="evidence" value="ECO:0007669"/>
    <property type="project" value="UniProtKB-UniRule"/>
</dbReference>